<dbReference type="EMBL" id="FWDM01000014">
    <property type="protein sequence ID" value="SLM11849.1"/>
    <property type="molecule type" value="Genomic_DNA"/>
</dbReference>
<accession>A0A3P3XHF6</accession>
<dbReference type="Pfam" id="PF13589">
    <property type="entry name" value="HATPase_c_3"/>
    <property type="match status" value="1"/>
</dbReference>
<sequence length="635" mass="70154">MSRTDGAEAGKLKIGDHWNVISIIALSQNNPLKAVAEFVENSIDASARNVAIIRGKQKNEYYLRITDDGCGIQDFRYVATHIGDSIKRKLKVQGSGDIQGEFGIGLLSFWTIGETLTLTSAGKDGVARTMQLVKGNPSYAIRETGMLFARPGTELLIHPLLPGIRSISAEKIQNFLASELRDRIARSGVHIAIIDHTTRRELVVEPRKFRGRLIHQLPEARCPFGEIYVELYLAESPQEAAVGLYKHGTRVIADISRLERFARSPWDSRCIEGIIDASFLQLTPGTRDGIVQDEVYDSFCVALEPVEEALGALLEEQKRALEEEASRQLLNRVTRAFREAFLYLPEEDYSWLAARVREPRRAPSAGTSSQSGAGEASANGEGSDYRESSSRTEEQNPATHASESSSDSLGDSENAALGEYIPEPNRQQSKTVQKSFFEFAGPLHKLMISPSSSVIGTSERRKFKAIARDRAGRLIDSGIDFAWHLSEGGGALDGINSPYAEYIAPEEPCVATIELRASQGDITLTATAIITVTAELIKRASGTGSAQRRGLPGYTYKKAPGELWRSRYDAENAIILINNAHADFIHASRQPMTKLRYIARLFAKELVLANFPEASREEILERLVELTLYTEENLK</sequence>
<evidence type="ECO:0000256" key="1">
    <source>
        <dbReference type="SAM" id="MobiDB-lite"/>
    </source>
</evidence>
<organism evidence="2">
    <name type="scientific">uncultured spirochete</name>
    <dbReference type="NCBI Taxonomy" id="156406"/>
    <lineage>
        <taxon>Bacteria</taxon>
        <taxon>Pseudomonadati</taxon>
        <taxon>Spirochaetota</taxon>
        <taxon>Spirochaetia</taxon>
        <taxon>Spirochaetales</taxon>
        <taxon>environmental samples</taxon>
    </lineage>
</organism>
<dbReference type="SUPFAM" id="SSF55874">
    <property type="entry name" value="ATPase domain of HSP90 chaperone/DNA topoisomerase II/histidine kinase"/>
    <property type="match status" value="1"/>
</dbReference>
<feature type="compositionally biased region" description="Low complexity" evidence="1">
    <location>
        <begin position="402"/>
        <end position="413"/>
    </location>
</feature>
<dbReference type="AlphaFoldDB" id="A0A3P3XHF6"/>
<reference evidence="2" key="1">
    <citation type="submission" date="2017-02" db="EMBL/GenBank/DDBJ databases">
        <authorList>
            <person name="Regsiter A."/>
            <person name="William W."/>
        </authorList>
    </citation>
    <scope>NUCLEOTIDE SEQUENCE</scope>
    <source>
        <strain evidence="2">Bib</strain>
    </source>
</reference>
<proteinExistence type="predicted"/>
<feature type="compositionally biased region" description="Basic and acidic residues" evidence="1">
    <location>
        <begin position="383"/>
        <end position="394"/>
    </location>
</feature>
<name>A0A3P3XHF6_9SPIR</name>
<gene>
    <name evidence="2" type="ORF">SPIROBIBN47_210099</name>
</gene>
<protein>
    <submittedName>
        <fullName evidence="2">Uncharacterized protein</fullName>
    </submittedName>
</protein>
<feature type="region of interest" description="Disordered" evidence="1">
    <location>
        <begin position="362"/>
        <end position="414"/>
    </location>
</feature>
<evidence type="ECO:0000313" key="2">
    <source>
        <dbReference type="EMBL" id="SLM11849.1"/>
    </source>
</evidence>
<dbReference type="Gene3D" id="3.30.565.10">
    <property type="entry name" value="Histidine kinase-like ATPase, C-terminal domain"/>
    <property type="match status" value="1"/>
</dbReference>
<dbReference type="InterPro" id="IPR036890">
    <property type="entry name" value="HATPase_C_sf"/>
</dbReference>
<feature type="compositionally biased region" description="Low complexity" evidence="1">
    <location>
        <begin position="362"/>
        <end position="382"/>
    </location>
</feature>